<gene>
    <name evidence="1" type="ORF">MLD38_014269</name>
</gene>
<evidence type="ECO:0000313" key="2">
    <source>
        <dbReference type="Proteomes" id="UP001057402"/>
    </source>
</evidence>
<organism evidence="1 2">
    <name type="scientific">Melastoma candidum</name>
    <dbReference type="NCBI Taxonomy" id="119954"/>
    <lineage>
        <taxon>Eukaryota</taxon>
        <taxon>Viridiplantae</taxon>
        <taxon>Streptophyta</taxon>
        <taxon>Embryophyta</taxon>
        <taxon>Tracheophyta</taxon>
        <taxon>Spermatophyta</taxon>
        <taxon>Magnoliopsida</taxon>
        <taxon>eudicotyledons</taxon>
        <taxon>Gunneridae</taxon>
        <taxon>Pentapetalae</taxon>
        <taxon>rosids</taxon>
        <taxon>malvids</taxon>
        <taxon>Myrtales</taxon>
        <taxon>Melastomataceae</taxon>
        <taxon>Melastomatoideae</taxon>
        <taxon>Melastomateae</taxon>
        <taxon>Melastoma</taxon>
    </lineage>
</organism>
<protein>
    <submittedName>
        <fullName evidence="1">Uncharacterized protein</fullName>
    </submittedName>
</protein>
<evidence type="ECO:0000313" key="1">
    <source>
        <dbReference type="EMBL" id="KAI4376518.1"/>
    </source>
</evidence>
<comment type="caution">
    <text evidence="1">The sequence shown here is derived from an EMBL/GenBank/DDBJ whole genome shotgun (WGS) entry which is preliminary data.</text>
</comment>
<name>A0ACB9RGE6_9MYRT</name>
<proteinExistence type="predicted"/>
<accession>A0ACB9RGE6</accession>
<reference evidence="2" key="1">
    <citation type="journal article" date="2023" name="Front. Plant Sci.">
        <title>Chromosomal-level genome assembly of Melastoma candidum provides insights into trichome evolution.</title>
        <authorList>
            <person name="Zhong Y."/>
            <person name="Wu W."/>
            <person name="Sun C."/>
            <person name="Zou P."/>
            <person name="Liu Y."/>
            <person name="Dai S."/>
            <person name="Zhou R."/>
        </authorList>
    </citation>
    <scope>NUCLEOTIDE SEQUENCE [LARGE SCALE GENOMIC DNA]</scope>
</reference>
<sequence length="104" mass="11079">MVDLLFLIQMGRKSKAKPKQKMTQLSASINGLLGCTAEQAKSAVPVGSKLNPVPTTSNPKSFVMNTLDDTEAIDISSMQLADIDELGVSDDLGGQGHHTTWIHG</sequence>
<dbReference type="EMBL" id="CM042883">
    <property type="protein sequence ID" value="KAI4376518.1"/>
    <property type="molecule type" value="Genomic_DNA"/>
</dbReference>
<dbReference type="Proteomes" id="UP001057402">
    <property type="component" value="Chromosome 4"/>
</dbReference>
<keyword evidence="2" id="KW-1185">Reference proteome</keyword>